<proteinExistence type="predicted"/>
<dbReference type="RefSeq" id="WP_010570139.1">
    <property type="nucleotide sequence ID" value="NZ_AHMO02000011.1"/>
</dbReference>
<keyword evidence="4" id="KW-1185">Reference proteome</keyword>
<sequence length="122" mass="13664">MKDSKMIRNSSQGSEIGPENSNLRETPEYEFVCPMHEQIVQNSPGRCPICNMTLIKREKSAKFDATSSRFSKARSIDGASDTFAVSNKREYVCPMHPQIRQDHPGDCPICGMEFVPDNDAHG</sequence>
<gene>
    <name evidence="3" type="ORF">LEP1GSC050_1738</name>
</gene>
<feature type="domain" description="Heavy metal binding" evidence="2">
    <location>
        <begin position="91"/>
        <end position="116"/>
    </location>
</feature>
<evidence type="ECO:0000256" key="1">
    <source>
        <dbReference type="SAM" id="MobiDB-lite"/>
    </source>
</evidence>
<dbReference type="GO" id="GO:0046872">
    <property type="term" value="F:metal ion binding"/>
    <property type="evidence" value="ECO:0007669"/>
    <property type="project" value="InterPro"/>
</dbReference>
<reference evidence="3" key="1">
    <citation type="submission" date="2013-05" db="EMBL/GenBank/DDBJ databases">
        <authorList>
            <person name="Harkins D.M."/>
            <person name="Durkin A.S."/>
            <person name="Brinkac L.M."/>
            <person name="Haft D.H."/>
            <person name="Selengut J.D."/>
            <person name="Sanka R."/>
            <person name="DePew J."/>
            <person name="Purushe J."/>
            <person name="Hartskeerl R.A."/>
            <person name="Ahmed A."/>
            <person name="van der Linden H."/>
            <person name="Goris M.G.A."/>
            <person name="Vinetz J.M."/>
            <person name="Sutton G.G."/>
            <person name="Nierman W.C."/>
            <person name="Fouts D.E."/>
        </authorList>
    </citation>
    <scope>NUCLEOTIDE SEQUENCE [LARGE SCALE GENOMIC DNA]</scope>
    <source>
        <strain evidence="3">5399</strain>
    </source>
</reference>
<protein>
    <recommendedName>
        <fullName evidence="2">Heavy metal binding domain-containing protein</fullName>
    </recommendedName>
</protein>
<feature type="domain" description="Heavy metal binding" evidence="2">
    <location>
        <begin position="32"/>
        <end position="56"/>
    </location>
</feature>
<evidence type="ECO:0000313" key="4">
    <source>
        <dbReference type="Proteomes" id="UP000015454"/>
    </source>
</evidence>
<dbReference type="Pfam" id="PF19335">
    <property type="entry name" value="HMBD"/>
    <property type="match status" value="2"/>
</dbReference>
<feature type="compositionally biased region" description="Polar residues" evidence="1">
    <location>
        <begin position="7"/>
        <end position="23"/>
    </location>
</feature>
<feature type="region of interest" description="Disordered" evidence="1">
    <location>
        <begin position="1"/>
        <end position="23"/>
    </location>
</feature>
<dbReference type="AlphaFoldDB" id="T0F7X5"/>
<evidence type="ECO:0000313" key="3">
    <source>
        <dbReference type="EMBL" id="EQA43577.1"/>
    </source>
</evidence>
<accession>T0F7X5</accession>
<name>T0F7X5_9LEPT</name>
<organism evidence="3 4">
    <name type="scientific">Leptospira broomii serovar Hurstbridge str. 5399</name>
    <dbReference type="NCBI Taxonomy" id="1049789"/>
    <lineage>
        <taxon>Bacteria</taxon>
        <taxon>Pseudomonadati</taxon>
        <taxon>Spirochaetota</taxon>
        <taxon>Spirochaetia</taxon>
        <taxon>Leptospirales</taxon>
        <taxon>Leptospiraceae</taxon>
        <taxon>Leptospira</taxon>
    </lineage>
</organism>
<dbReference type="InterPro" id="IPR045800">
    <property type="entry name" value="HMBD"/>
</dbReference>
<dbReference type="Proteomes" id="UP000015454">
    <property type="component" value="Unassembled WGS sequence"/>
</dbReference>
<evidence type="ECO:0000259" key="2">
    <source>
        <dbReference type="Pfam" id="PF19335"/>
    </source>
</evidence>
<comment type="caution">
    <text evidence="3">The sequence shown here is derived from an EMBL/GenBank/DDBJ whole genome shotgun (WGS) entry which is preliminary data.</text>
</comment>
<dbReference type="STRING" id="1049789.LEP1GSC050_1738"/>
<dbReference type="EMBL" id="AHMO02000011">
    <property type="protein sequence ID" value="EQA43577.1"/>
    <property type="molecule type" value="Genomic_DNA"/>
</dbReference>